<reference evidence="3 5" key="2">
    <citation type="submission" date="2016-10" db="EMBL/GenBank/DDBJ databases">
        <authorList>
            <person name="Varghese N."/>
            <person name="Submissions S."/>
        </authorList>
    </citation>
    <scope>NUCLEOTIDE SEQUENCE [LARGE SCALE GENOMIC DNA]</scope>
    <source>
        <strain evidence="3 5">DSM 22150</strain>
    </source>
</reference>
<keyword evidence="5" id="KW-1185">Reference proteome</keyword>
<dbReference type="SUPFAM" id="SSF55469">
    <property type="entry name" value="FMN-dependent nitroreductase-like"/>
    <property type="match status" value="1"/>
</dbReference>
<dbReference type="InterPro" id="IPR052544">
    <property type="entry name" value="Bacteriocin_Proc_Enz"/>
</dbReference>
<evidence type="ECO:0000313" key="3">
    <source>
        <dbReference type="EMBL" id="SEI53886.1"/>
    </source>
</evidence>
<proteinExistence type="predicted"/>
<dbReference type="STRING" id="640938.TR210_111"/>
<gene>
    <name evidence="3" type="ORF">SAMN05216375_101156</name>
    <name evidence="2" type="ORF">TR210_111</name>
</gene>
<protein>
    <submittedName>
        <fullName evidence="2">Nitroreductase</fullName>
    </submittedName>
    <submittedName>
        <fullName evidence="3">SagB-type dehydrogenase domain-containing protein</fullName>
    </submittedName>
</protein>
<dbReference type="CDD" id="cd02142">
    <property type="entry name" value="McbC_SagB-like_oxidoreductase"/>
    <property type="match status" value="1"/>
</dbReference>
<dbReference type="InterPro" id="IPR020051">
    <property type="entry name" value="SagB-type_dehydrogenase"/>
</dbReference>
<dbReference type="EMBL" id="FNYT01000001">
    <property type="protein sequence ID" value="SEI53886.1"/>
    <property type="molecule type" value="Genomic_DNA"/>
</dbReference>
<dbReference type="OrthoDB" id="9801593at2"/>
<feature type="domain" description="Nitroreductase" evidence="1">
    <location>
        <begin position="64"/>
        <end position="250"/>
    </location>
</feature>
<dbReference type="InterPro" id="IPR029479">
    <property type="entry name" value="Nitroreductase"/>
</dbReference>
<evidence type="ECO:0000313" key="4">
    <source>
        <dbReference type="Proteomes" id="UP000076878"/>
    </source>
</evidence>
<dbReference type="Pfam" id="PF00881">
    <property type="entry name" value="Nitroreductase"/>
    <property type="match status" value="1"/>
</dbReference>
<dbReference type="PANTHER" id="PTHR43745">
    <property type="entry name" value="NITROREDUCTASE MJ1384-RELATED"/>
    <property type="match status" value="1"/>
</dbReference>
<dbReference type="AlphaFoldDB" id="A0A143Y760"/>
<dbReference type="Gene3D" id="3.40.109.10">
    <property type="entry name" value="NADH Oxidase"/>
    <property type="match status" value="1"/>
</dbReference>
<accession>A0A143Y760</accession>
<dbReference type="PANTHER" id="PTHR43745:SF2">
    <property type="entry name" value="NITROREDUCTASE MJ1384-RELATED"/>
    <property type="match status" value="1"/>
</dbReference>
<dbReference type="Proteomes" id="UP000076878">
    <property type="component" value="Unassembled WGS sequence"/>
</dbReference>
<dbReference type="GO" id="GO:0016491">
    <property type="term" value="F:oxidoreductase activity"/>
    <property type="evidence" value="ECO:0007669"/>
    <property type="project" value="InterPro"/>
</dbReference>
<organism evidence="2 4">
    <name type="scientific">Trichococcus ilyis</name>
    <dbReference type="NCBI Taxonomy" id="640938"/>
    <lineage>
        <taxon>Bacteria</taxon>
        <taxon>Bacillati</taxon>
        <taxon>Bacillota</taxon>
        <taxon>Bacilli</taxon>
        <taxon>Lactobacillales</taxon>
        <taxon>Carnobacteriaceae</taxon>
        <taxon>Trichococcus</taxon>
    </lineage>
</organism>
<evidence type="ECO:0000259" key="1">
    <source>
        <dbReference type="Pfam" id="PF00881"/>
    </source>
</evidence>
<evidence type="ECO:0000313" key="2">
    <source>
        <dbReference type="EMBL" id="CZQ81140.1"/>
    </source>
</evidence>
<dbReference type="Proteomes" id="UP000199280">
    <property type="component" value="Unassembled WGS sequence"/>
</dbReference>
<dbReference type="RefSeq" id="WP_068620504.1">
    <property type="nucleotide sequence ID" value="NZ_FJNB01000001.1"/>
</dbReference>
<dbReference type="InterPro" id="IPR000415">
    <property type="entry name" value="Nitroreductase-like"/>
</dbReference>
<evidence type="ECO:0000313" key="5">
    <source>
        <dbReference type="Proteomes" id="UP000199280"/>
    </source>
</evidence>
<reference evidence="2 4" key="1">
    <citation type="submission" date="2016-02" db="EMBL/GenBank/DDBJ databases">
        <authorList>
            <person name="Wen L."/>
            <person name="He K."/>
            <person name="Yang H."/>
        </authorList>
    </citation>
    <scope>NUCLEOTIDE SEQUENCE [LARGE SCALE GENOMIC DNA]</scope>
    <source>
        <strain evidence="2">Trichococcus_R210</strain>
    </source>
</reference>
<name>A0A143Y760_9LACT</name>
<dbReference type="EMBL" id="FJNB01000001">
    <property type="protein sequence ID" value="CZQ81140.1"/>
    <property type="molecule type" value="Genomic_DNA"/>
</dbReference>
<sequence length="261" mass="29744">MSRYEEQRNFLKSDFKTFSAIETDKQKGIPQPPNVKAYDGDAEIIDLPAVDGGVVKKENIYEIIKDRRSVRHYAKDALSLDELSYLLWSTQAITGTNRSGITFRTVPCSGGTHSFETYLFILNVEGLKKGVYRYLADCHKLLYLSEVNDIDAQVDKMTLDQPFVPNFAKRASVIFSWSCIPYRSEWKYDITAHKKILIDIGAVMENLYLASESLDAGTCALGIYDQDMVDELLHLDGEDEFTIFLAAVGKKVEKREKRERK</sequence>
<dbReference type="NCBIfam" id="TIGR03605">
    <property type="entry name" value="antibiot_sagB"/>
    <property type="match status" value="1"/>
</dbReference>